<dbReference type="AlphaFoldDB" id="A0A8J7P2S1"/>
<feature type="non-terminal residue" evidence="11">
    <location>
        <position position="1"/>
    </location>
</feature>
<evidence type="ECO:0000256" key="9">
    <source>
        <dbReference type="ARBA" id="ARBA00023277"/>
    </source>
</evidence>
<organism evidence="11 12">
    <name type="scientific">Atractosteus spatula</name>
    <name type="common">Alligator gar</name>
    <name type="synonym">Lepisosteus spatula</name>
    <dbReference type="NCBI Taxonomy" id="7917"/>
    <lineage>
        <taxon>Eukaryota</taxon>
        <taxon>Metazoa</taxon>
        <taxon>Chordata</taxon>
        <taxon>Craniata</taxon>
        <taxon>Vertebrata</taxon>
        <taxon>Euteleostomi</taxon>
        <taxon>Actinopterygii</taxon>
        <taxon>Neopterygii</taxon>
        <taxon>Holostei</taxon>
        <taxon>Semionotiformes</taxon>
        <taxon>Lepisosteidae</taxon>
        <taxon>Atractosteus</taxon>
    </lineage>
</organism>
<dbReference type="Pfam" id="PF00701">
    <property type="entry name" value="DHDPS"/>
    <property type="match status" value="2"/>
</dbReference>
<dbReference type="EMBL" id="JAAWVO010061761">
    <property type="protein sequence ID" value="MBN3322828.1"/>
    <property type="molecule type" value="Genomic_DNA"/>
</dbReference>
<dbReference type="SUPFAM" id="SSF51569">
    <property type="entry name" value="Aldolase"/>
    <property type="match status" value="2"/>
</dbReference>
<protein>
    <recommendedName>
        <fullName evidence="5">N-acetylneuraminate lyase</fullName>
        <ecNumber evidence="5">4.1.3.3</ecNumber>
    </recommendedName>
</protein>
<dbReference type="InterPro" id="IPR013785">
    <property type="entry name" value="Aldolase_TIM"/>
</dbReference>
<dbReference type="Gene3D" id="3.20.20.70">
    <property type="entry name" value="Aldolase class I"/>
    <property type="match status" value="2"/>
</dbReference>
<dbReference type="PRINTS" id="PR00146">
    <property type="entry name" value="DHPICSNTHASE"/>
</dbReference>
<feature type="non-terminal residue" evidence="11">
    <location>
        <position position="551"/>
    </location>
</feature>
<comment type="similarity">
    <text evidence="3">Belongs to the DapA family. NanA subfamily.</text>
</comment>
<dbReference type="GO" id="GO:0008747">
    <property type="term" value="F:N-acetylneuraminate lyase activity"/>
    <property type="evidence" value="ECO:0007669"/>
    <property type="project" value="UniProtKB-EC"/>
</dbReference>
<evidence type="ECO:0000256" key="4">
    <source>
        <dbReference type="ARBA" id="ARBA00011881"/>
    </source>
</evidence>
<keyword evidence="6" id="KW-0963">Cytoplasm</keyword>
<dbReference type="PANTHER" id="PTHR12128:SF21">
    <property type="entry name" value="N-ACETYLNEURAMINATE LYASE"/>
    <property type="match status" value="1"/>
</dbReference>
<evidence type="ECO:0000256" key="8">
    <source>
        <dbReference type="ARBA" id="ARBA00023270"/>
    </source>
</evidence>
<comment type="subcellular location">
    <subcellularLocation>
        <location evidence="1">Cytoplasm</location>
    </subcellularLocation>
</comment>
<dbReference type="PROSITE" id="PS00665">
    <property type="entry name" value="DHDPS_1"/>
    <property type="match status" value="1"/>
</dbReference>
<evidence type="ECO:0000256" key="5">
    <source>
        <dbReference type="ARBA" id="ARBA00012911"/>
    </source>
</evidence>
<reference evidence="11" key="1">
    <citation type="journal article" date="2021" name="Cell">
        <title>Tracing the genetic footprints of vertebrate landing in non-teleost ray-finned fishes.</title>
        <authorList>
            <person name="Bi X."/>
            <person name="Wang K."/>
            <person name="Yang L."/>
            <person name="Pan H."/>
            <person name="Jiang H."/>
            <person name="Wei Q."/>
            <person name="Fang M."/>
            <person name="Yu H."/>
            <person name="Zhu C."/>
            <person name="Cai Y."/>
            <person name="He Y."/>
            <person name="Gan X."/>
            <person name="Zeng H."/>
            <person name="Yu D."/>
            <person name="Zhu Y."/>
            <person name="Jiang H."/>
            <person name="Qiu Q."/>
            <person name="Yang H."/>
            <person name="Zhang Y.E."/>
            <person name="Wang W."/>
            <person name="Zhu M."/>
            <person name="He S."/>
            <person name="Zhang G."/>
        </authorList>
    </citation>
    <scope>NUCLEOTIDE SEQUENCE</scope>
    <source>
        <strain evidence="11">Allg_001</strain>
    </source>
</reference>
<evidence type="ECO:0000256" key="6">
    <source>
        <dbReference type="ARBA" id="ARBA00022490"/>
    </source>
</evidence>
<evidence type="ECO:0000256" key="2">
    <source>
        <dbReference type="ARBA" id="ARBA00004878"/>
    </source>
</evidence>
<comment type="subunit">
    <text evidence="4">Homotetramer.</text>
</comment>
<evidence type="ECO:0000256" key="1">
    <source>
        <dbReference type="ARBA" id="ARBA00004496"/>
    </source>
</evidence>
<dbReference type="PANTHER" id="PTHR12128">
    <property type="entry name" value="DIHYDRODIPICOLINATE SYNTHASE"/>
    <property type="match status" value="1"/>
</dbReference>
<proteinExistence type="inferred from homology"/>
<keyword evidence="9" id="KW-0119">Carbohydrate metabolism</keyword>
<keyword evidence="8" id="KW-0704">Schiff base</keyword>
<comment type="caution">
    <text evidence="11">The sequence shown here is derived from an EMBL/GenBank/DDBJ whole genome shotgun (WGS) entry which is preliminary data.</text>
</comment>
<dbReference type="Proteomes" id="UP000736164">
    <property type="component" value="Unassembled WGS sequence"/>
</dbReference>
<evidence type="ECO:0000256" key="10">
    <source>
        <dbReference type="ARBA" id="ARBA00044906"/>
    </source>
</evidence>
<keyword evidence="12" id="KW-1185">Reference proteome</keyword>
<dbReference type="GO" id="GO:0005737">
    <property type="term" value="C:cytoplasm"/>
    <property type="evidence" value="ECO:0007669"/>
    <property type="project" value="UniProtKB-SubCell"/>
</dbReference>
<sequence>MRPGCSAELLSERISEQSPLLLRLQRPSAQGTGYFVRLREAGCPRNRRKGVQQAKAHLHCRALPAWHDLPEATLLSQPSSTGGQRRRDVLGIRQSTSAIPEKTIPWLGCCRQLLGCPPSATAPLSRLEVDPGREADRSCEVYKSLRPSFGRLLSQRCDPMTRFQRDDPSSAQPLLRPTAIFAADAAGVNFPTATEINPSVIEQYVDYLVKKQGVRAVFVNGTTGESMSLSVEERKRLAEEWCQQGKGKLDQVIVHVGCLSLKESQELARHAADVGADGIAVISPCFFKPADKVNGTTGESMSLSVEERKRLAEEWCQQGKGKLDQVIVHVGCLSLKESQELARHAADVGADGIAVISPCFFKPADKDALRKFLQHVAKAAPCLPFYYYHLPGLTGVSLKAMDILQGIEDIIPSFQGLKFSGSDLMDFGQCVHHSPPHWPMLYGMDEQLLAGLVMGAHGAVGSTYNYMGCVVNKLLEAFEKGDYVLARSIQFQTQEVISYAVKQGFDTAMNKQLMCVVSGLPLGPPRLPLQECPRERALAIARRLQEVLGEN</sequence>
<name>A0A8J7P2S1_ATRSP</name>
<dbReference type="EC" id="4.1.3.3" evidence="5"/>
<dbReference type="InterPro" id="IPR020624">
    <property type="entry name" value="Schiff_base-form_aldolases_CS"/>
</dbReference>
<evidence type="ECO:0000256" key="3">
    <source>
        <dbReference type="ARBA" id="ARBA00006324"/>
    </source>
</evidence>
<comment type="pathway">
    <text evidence="2">Amino-sugar metabolism; N-acetylneuraminate degradation.</text>
</comment>
<evidence type="ECO:0000256" key="7">
    <source>
        <dbReference type="ARBA" id="ARBA00023239"/>
    </source>
</evidence>
<evidence type="ECO:0000313" key="11">
    <source>
        <dbReference type="EMBL" id="MBN3322828.1"/>
    </source>
</evidence>
<evidence type="ECO:0000313" key="12">
    <source>
        <dbReference type="Proteomes" id="UP000736164"/>
    </source>
</evidence>
<accession>A0A8J7P2S1</accession>
<dbReference type="InterPro" id="IPR002220">
    <property type="entry name" value="DapA-like"/>
</dbReference>
<keyword evidence="7 11" id="KW-0456">Lyase</keyword>
<comment type="catalytic activity">
    <reaction evidence="10">
        <text>aceneuramate = aldehydo-N-acetyl-D-mannosamine + pyruvate</text>
        <dbReference type="Rhea" id="RHEA:23296"/>
        <dbReference type="ChEBI" id="CHEBI:15361"/>
        <dbReference type="ChEBI" id="CHEBI:17122"/>
        <dbReference type="ChEBI" id="CHEBI:173083"/>
        <dbReference type="EC" id="4.1.3.3"/>
    </reaction>
</comment>
<dbReference type="SMART" id="SM01130">
    <property type="entry name" value="DHDPS"/>
    <property type="match status" value="1"/>
</dbReference>
<gene>
    <name evidence="11" type="primary">Npl</name>
    <name evidence="11" type="ORF">GTO95_0002810</name>
</gene>